<proteinExistence type="predicted"/>
<reference evidence="3 4" key="1">
    <citation type="submission" date="2016-10" db="EMBL/GenBank/DDBJ databases">
        <authorList>
            <person name="de Groot N.N."/>
        </authorList>
    </citation>
    <scope>NUCLEOTIDE SEQUENCE [LARGE SCALE GENOMIC DNA]</scope>
    <source>
        <strain evidence="3 4">SLAS-1</strain>
    </source>
</reference>
<protein>
    <recommendedName>
        <fullName evidence="2">N-terminal domain-containing protein</fullName>
    </recommendedName>
</protein>
<organism evidence="3 4">
    <name type="scientific">Halarsenatibacter silvermanii</name>
    <dbReference type="NCBI Taxonomy" id="321763"/>
    <lineage>
        <taxon>Bacteria</taxon>
        <taxon>Bacillati</taxon>
        <taxon>Bacillota</taxon>
        <taxon>Clostridia</taxon>
        <taxon>Halanaerobiales</taxon>
        <taxon>Halarsenatibacteraceae</taxon>
        <taxon>Halarsenatibacter</taxon>
    </lineage>
</organism>
<dbReference type="OrthoDB" id="9803716at2"/>
<dbReference type="InterPro" id="IPR013610">
    <property type="entry name" value="ArdC_N"/>
</dbReference>
<name>A0A1G9RVD6_9FIRM</name>
<dbReference type="EMBL" id="FNGO01000024">
    <property type="protein sequence ID" value="SDM27122.1"/>
    <property type="molecule type" value="Genomic_DNA"/>
</dbReference>
<evidence type="ECO:0000313" key="4">
    <source>
        <dbReference type="Proteomes" id="UP000199476"/>
    </source>
</evidence>
<sequence>MGDKVKELMESLEEKIEDVQDSKEFKEMLEFFSKFHDYSYHNTLLIKMQKPDASYVAGYRQWQDKFNRHVKEGEEGIAILAPFTYTTTETRIKEVMTAEGDLEKKEVEEEVKRTYFRPVYVFDISQTEGEEVPELDMSLDDDFSLLLSPLEEFADEKGIELIYKELSEGFKGFSKENKIVLE</sequence>
<dbReference type="Pfam" id="PF08401">
    <property type="entry name" value="ArdcN"/>
    <property type="match status" value="1"/>
</dbReference>
<dbReference type="Proteomes" id="UP000199476">
    <property type="component" value="Unassembled WGS sequence"/>
</dbReference>
<evidence type="ECO:0000256" key="1">
    <source>
        <dbReference type="SAM" id="Coils"/>
    </source>
</evidence>
<dbReference type="RefSeq" id="WP_089761586.1">
    <property type="nucleotide sequence ID" value="NZ_FNGO01000024.1"/>
</dbReference>
<dbReference type="AlphaFoldDB" id="A0A1G9RVD6"/>
<keyword evidence="1" id="KW-0175">Coiled coil</keyword>
<dbReference type="STRING" id="321763.SAMN04488692_12419"/>
<evidence type="ECO:0000313" key="3">
    <source>
        <dbReference type="EMBL" id="SDM27122.1"/>
    </source>
</evidence>
<feature type="coiled-coil region" evidence="1">
    <location>
        <begin position="2"/>
        <end position="29"/>
    </location>
</feature>
<gene>
    <name evidence="3" type="ORF">SAMN04488692_12419</name>
</gene>
<keyword evidence="4" id="KW-1185">Reference proteome</keyword>
<dbReference type="GO" id="GO:0003697">
    <property type="term" value="F:single-stranded DNA binding"/>
    <property type="evidence" value="ECO:0007669"/>
    <property type="project" value="InterPro"/>
</dbReference>
<accession>A0A1G9RVD6</accession>
<evidence type="ECO:0000259" key="2">
    <source>
        <dbReference type="Pfam" id="PF08401"/>
    </source>
</evidence>
<feature type="domain" description="N-terminal" evidence="2">
    <location>
        <begin position="7"/>
        <end position="122"/>
    </location>
</feature>